<feature type="compositionally biased region" description="Basic and acidic residues" evidence="2">
    <location>
        <begin position="140"/>
        <end position="150"/>
    </location>
</feature>
<feature type="region of interest" description="Disordered" evidence="2">
    <location>
        <begin position="1"/>
        <end position="31"/>
    </location>
</feature>
<reference evidence="3" key="1">
    <citation type="journal article" date="2020" name="Stud. Mycol.">
        <title>101 Dothideomycetes genomes: a test case for predicting lifestyles and emergence of pathogens.</title>
        <authorList>
            <person name="Haridas S."/>
            <person name="Albert R."/>
            <person name="Binder M."/>
            <person name="Bloem J."/>
            <person name="Labutti K."/>
            <person name="Salamov A."/>
            <person name="Andreopoulos B."/>
            <person name="Baker S."/>
            <person name="Barry K."/>
            <person name="Bills G."/>
            <person name="Bluhm B."/>
            <person name="Cannon C."/>
            <person name="Castanera R."/>
            <person name="Culley D."/>
            <person name="Daum C."/>
            <person name="Ezra D."/>
            <person name="Gonzalez J."/>
            <person name="Henrissat B."/>
            <person name="Kuo A."/>
            <person name="Liang C."/>
            <person name="Lipzen A."/>
            <person name="Lutzoni F."/>
            <person name="Magnuson J."/>
            <person name="Mondo S."/>
            <person name="Nolan M."/>
            <person name="Ohm R."/>
            <person name="Pangilinan J."/>
            <person name="Park H.-J."/>
            <person name="Ramirez L."/>
            <person name="Alfaro M."/>
            <person name="Sun H."/>
            <person name="Tritt A."/>
            <person name="Yoshinaga Y."/>
            <person name="Zwiers L.-H."/>
            <person name="Turgeon B."/>
            <person name="Goodwin S."/>
            <person name="Spatafora J."/>
            <person name="Crous P."/>
            <person name="Grigoriev I."/>
        </authorList>
    </citation>
    <scope>NUCLEOTIDE SEQUENCE</scope>
    <source>
        <strain evidence="3">CBS 109.77</strain>
    </source>
</reference>
<sequence length="514" mass="57708">MLLYSLASSQSSRKDPTGTLEQPDSRHTFGRNILPGFLQSLQLMHRELSALQDNKIPEVSARQGRISENTEYGRGQSYTLNTSPRPPSMFKPTGGGAKSVSRTKKAQPKSKRTEVNEVEKASDKIMDNKLKKRQMPQRNGTKDRACKVQKTDHKDITTNIKIVKKKKTGNHKDVPIELSDSDDNTLLSLRSGRRTRSTLPFNDFEDIKAPFGDLENDLSPSQGFLFRGHNVTLQVEHEKAKAEAELKVLQADYEKAQADLKALQDEVNTQMARANKAQHNFETQRACANDLQADVNRMQCDYAIELHEVRQESTAERLHLSTELGKVREEGDDLKRNLEAEEKRSAALGNEVALLQTENMNLKSSLEEEKKAYLELMKTINTQSGIAAELVSVKMINEVLSKDIESLKNSYKRSTLSPTPTLTPTHVSSSSEDAKIDNVRKTYIRVKMRYDNLYSIAKKLHVSTKGMGLSNFGEFGAYLRQLKTVIEDVDGQDATSTGNGDSHRIRESSHSDRA</sequence>
<dbReference type="AlphaFoldDB" id="A0A6A6XZ40"/>
<feature type="compositionally biased region" description="Basic and acidic residues" evidence="2">
    <location>
        <begin position="111"/>
        <end position="120"/>
    </location>
</feature>
<evidence type="ECO:0000256" key="1">
    <source>
        <dbReference type="SAM" id="Coils"/>
    </source>
</evidence>
<protein>
    <submittedName>
        <fullName evidence="3">Uncharacterized protein</fullName>
    </submittedName>
</protein>
<accession>A0A6A6XZ40</accession>
<dbReference type="EMBL" id="MU001742">
    <property type="protein sequence ID" value="KAF2800847.1"/>
    <property type="molecule type" value="Genomic_DNA"/>
</dbReference>
<feature type="coiled-coil region" evidence="1">
    <location>
        <begin position="324"/>
        <end position="383"/>
    </location>
</feature>
<feature type="coiled-coil region" evidence="1">
    <location>
        <begin position="232"/>
        <end position="280"/>
    </location>
</feature>
<dbReference type="Proteomes" id="UP000799757">
    <property type="component" value="Unassembled WGS sequence"/>
</dbReference>
<feature type="region of interest" description="Disordered" evidence="2">
    <location>
        <begin position="491"/>
        <end position="514"/>
    </location>
</feature>
<evidence type="ECO:0000313" key="3">
    <source>
        <dbReference type="EMBL" id="KAF2800847.1"/>
    </source>
</evidence>
<organism evidence="3 4">
    <name type="scientific">Melanomma pulvis-pyrius CBS 109.77</name>
    <dbReference type="NCBI Taxonomy" id="1314802"/>
    <lineage>
        <taxon>Eukaryota</taxon>
        <taxon>Fungi</taxon>
        <taxon>Dikarya</taxon>
        <taxon>Ascomycota</taxon>
        <taxon>Pezizomycotina</taxon>
        <taxon>Dothideomycetes</taxon>
        <taxon>Pleosporomycetidae</taxon>
        <taxon>Pleosporales</taxon>
        <taxon>Melanommataceae</taxon>
        <taxon>Melanomma</taxon>
    </lineage>
</organism>
<feature type="compositionally biased region" description="Polar residues" evidence="2">
    <location>
        <begin position="66"/>
        <end position="83"/>
    </location>
</feature>
<feature type="region of interest" description="Disordered" evidence="2">
    <location>
        <begin position="55"/>
        <end position="120"/>
    </location>
</feature>
<feature type="compositionally biased region" description="Polar residues" evidence="2">
    <location>
        <begin position="1"/>
        <end position="11"/>
    </location>
</feature>
<name>A0A6A6XZ40_9PLEO</name>
<dbReference type="OrthoDB" id="3692888at2759"/>
<gene>
    <name evidence="3" type="ORF">K505DRAFT_331416</name>
</gene>
<evidence type="ECO:0000313" key="4">
    <source>
        <dbReference type="Proteomes" id="UP000799757"/>
    </source>
</evidence>
<evidence type="ECO:0000256" key="2">
    <source>
        <dbReference type="SAM" id="MobiDB-lite"/>
    </source>
</evidence>
<keyword evidence="4" id="KW-1185">Reference proteome</keyword>
<proteinExistence type="predicted"/>
<feature type="region of interest" description="Disordered" evidence="2">
    <location>
        <begin position="131"/>
        <end position="150"/>
    </location>
</feature>
<feature type="compositionally biased region" description="Basic and acidic residues" evidence="2">
    <location>
        <begin position="501"/>
        <end position="514"/>
    </location>
</feature>
<feature type="compositionally biased region" description="Basic residues" evidence="2">
    <location>
        <begin position="101"/>
        <end position="110"/>
    </location>
</feature>
<keyword evidence="1" id="KW-0175">Coiled coil</keyword>